<protein>
    <submittedName>
        <fullName evidence="3">Uncharacterized protein</fullName>
    </submittedName>
</protein>
<proteinExistence type="predicted"/>
<evidence type="ECO:0000313" key="4">
    <source>
        <dbReference type="Proteomes" id="UP000194236"/>
    </source>
</evidence>
<evidence type="ECO:0000256" key="1">
    <source>
        <dbReference type="ARBA" id="ARBA00022614"/>
    </source>
</evidence>
<keyword evidence="2" id="KW-0677">Repeat</keyword>
<comment type="caution">
    <text evidence="3">The sequence shown here is derived from an EMBL/GenBank/DDBJ whole genome shotgun (WGS) entry which is preliminary data.</text>
</comment>
<dbReference type="Gene3D" id="3.80.10.10">
    <property type="entry name" value="Ribonuclease Inhibitor"/>
    <property type="match status" value="1"/>
</dbReference>
<sequence length="262" mass="29909">MLSLKISTYPQIRSFRLQDILSKCDSLQTIVVDVREPTLSHQIQWAFEGKLRELVITGRNLAIIVPDAFQGLNNANDLIVRITNTSVKHLPDSLLQYLADIRYITIDLSGNLLRTVSPSVFFTNIDDYRHSWKTWQSRQLLGGIILENNPLVCDCNLLWISQWMREVFTEMKSINVEAAIHAKSKLSLSRCERPICSIDSQPVVSPNITASVSIIDLRDEDLCHQQHCKQEARIMWPSSSSWFRNVNNFVLSVAITMIIAIN</sequence>
<evidence type="ECO:0000256" key="2">
    <source>
        <dbReference type="ARBA" id="ARBA00022737"/>
    </source>
</evidence>
<dbReference type="SUPFAM" id="SSF52058">
    <property type="entry name" value="L domain-like"/>
    <property type="match status" value="1"/>
</dbReference>
<dbReference type="EMBL" id="MUJZ01024080">
    <property type="protein sequence ID" value="OTF79239.1"/>
    <property type="molecule type" value="Genomic_DNA"/>
</dbReference>
<dbReference type="OrthoDB" id="10022853at2759"/>
<organism evidence="3 4">
    <name type="scientific">Euroglyphus maynei</name>
    <name type="common">Mayne's house dust mite</name>
    <dbReference type="NCBI Taxonomy" id="6958"/>
    <lineage>
        <taxon>Eukaryota</taxon>
        <taxon>Metazoa</taxon>
        <taxon>Ecdysozoa</taxon>
        <taxon>Arthropoda</taxon>
        <taxon>Chelicerata</taxon>
        <taxon>Arachnida</taxon>
        <taxon>Acari</taxon>
        <taxon>Acariformes</taxon>
        <taxon>Sarcoptiformes</taxon>
        <taxon>Astigmata</taxon>
        <taxon>Psoroptidia</taxon>
        <taxon>Analgoidea</taxon>
        <taxon>Pyroglyphidae</taxon>
        <taxon>Pyroglyphinae</taxon>
        <taxon>Euroglyphus</taxon>
    </lineage>
</organism>
<name>A0A1Y3BEB2_EURMA</name>
<dbReference type="PANTHER" id="PTHR24366:SF96">
    <property type="entry name" value="LEUCINE RICH REPEAT CONTAINING 53"/>
    <property type="match status" value="1"/>
</dbReference>
<dbReference type="PANTHER" id="PTHR24366">
    <property type="entry name" value="IG(IMMUNOGLOBULIN) AND LRR(LEUCINE RICH REPEAT) DOMAINS"/>
    <property type="match status" value="1"/>
</dbReference>
<dbReference type="AlphaFoldDB" id="A0A1Y3BEB2"/>
<keyword evidence="1" id="KW-0433">Leucine-rich repeat</keyword>
<keyword evidence="4" id="KW-1185">Reference proteome</keyword>
<dbReference type="InterPro" id="IPR032675">
    <property type="entry name" value="LRR_dom_sf"/>
</dbReference>
<accession>A0A1Y3BEB2</accession>
<reference evidence="3 4" key="1">
    <citation type="submission" date="2017-03" db="EMBL/GenBank/DDBJ databases">
        <title>Genome Survey of Euroglyphus maynei.</title>
        <authorList>
            <person name="Arlian L.G."/>
            <person name="Morgan M.S."/>
            <person name="Rider S.D."/>
        </authorList>
    </citation>
    <scope>NUCLEOTIDE SEQUENCE [LARGE SCALE GENOMIC DNA]</scope>
    <source>
        <strain evidence="3">Arlian Lab</strain>
        <tissue evidence="3">Whole body</tissue>
    </source>
</reference>
<evidence type="ECO:0000313" key="3">
    <source>
        <dbReference type="EMBL" id="OTF79239.1"/>
    </source>
</evidence>
<dbReference type="Proteomes" id="UP000194236">
    <property type="component" value="Unassembled WGS sequence"/>
</dbReference>
<gene>
    <name evidence="3" type="ORF">BLA29_008533</name>
</gene>